<dbReference type="GO" id="GO:0016758">
    <property type="term" value="F:hexosyltransferase activity"/>
    <property type="evidence" value="ECO:0007669"/>
    <property type="project" value="TreeGrafter"/>
</dbReference>
<evidence type="ECO:0000313" key="4">
    <source>
        <dbReference type="Proteomes" id="UP000065261"/>
    </source>
</evidence>
<dbReference type="PANTHER" id="PTHR34136">
    <property type="match status" value="1"/>
</dbReference>
<protein>
    <recommendedName>
        <fullName evidence="5">N-acetylglucosaminyldiphosphoundecaprenol N-acetyl-beta-D-mannosaminyltransferase</fullName>
    </recommendedName>
</protein>
<dbReference type="Proteomes" id="UP000065261">
    <property type="component" value="Chromosome I"/>
</dbReference>
<proteinExistence type="predicted"/>
<dbReference type="RefSeq" id="WP_058373601.1">
    <property type="nucleotide sequence ID" value="NZ_CP011034.1"/>
</dbReference>
<keyword evidence="2" id="KW-0808">Transferase</keyword>
<gene>
    <name evidence="3" type="ORF">PTRA_a2217</name>
</gene>
<dbReference type="CDD" id="cd06533">
    <property type="entry name" value="Glyco_transf_WecG_TagA"/>
    <property type="match status" value="1"/>
</dbReference>
<dbReference type="EMBL" id="CP011034">
    <property type="protein sequence ID" value="ALS33330.1"/>
    <property type="molecule type" value="Genomic_DNA"/>
</dbReference>
<dbReference type="PANTHER" id="PTHR34136:SF1">
    <property type="entry name" value="UDP-N-ACETYL-D-MANNOSAMINURONIC ACID TRANSFERASE"/>
    <property type="match status" value="1"/>
</dbReference>
<reference evidence="3 4" key="1">
    <citation type="submission" date="2015-03" db="EMBL/GenBank/DDBJ databases">
        <authorList>
            <person name="Murphy D."/>
        </authorList>
    </citation>
    <scope>NUCLEOTIDE SEQUENCE [LARGE SCALE GENOMIC DNA]</scope>
    <source>
        <strain evidence="3 4">KMM 520</strain>
    </source>
</reference>
<sequence length="238" mass="26902">MSNKEILNKISYLNYDDLDGFIASLLQSELSNTVGFVNQHSINLMHDDDSVRENFLSLTHLLRDGIGVKLACKIYGIDPKDNFNGTDVIPAIVNALKMSNRTVKFFAYGATEPWLTQGSKTLFKTEEVIKMNGFEQDNLYIENFKNNSEKTALNCVVLAMGMPKQEKLAVILSSIDVPSLIICGGAIIDFQAGKVKRAPEILRTLGLEWFYRLLVEPQRLFNRYVIGIPKFFYNLVVH</sequence>
<dbReference type="OrthoDB" id="9808602at2"/>
<evidence type="ECO:0008006" key="5">
    <source>
        <dbReference type="Google" id="ProtNLM"/>
    </source>
</evidence>
<keyword evidence="1" id="KW-0328">Glycosyltransferase</keyword>
<dbReference type="KEGG" id="ptn:PTRA_a2217"/>
<accession>A0A0U2X3H3</accession>
<name>A0A0U2X3H3_9GAMM</name>
<dbReference type="AlphaFoldDB" id="A0A0U2X3H3"/>
<evidence type="ECO:0000256" key="1">
    <source>
        <dbReference type="ARBA" id="ARBA00022676"/>
    </source>
</evidence>
<evidence type="ECO:0000256" key="2">
    <source>
        <dbReference type="ARBA" id="ARBA00022679"/>
    </source>
</evidence>
<dbReference type="Pfam" id="PF03808">
    <property type="entry name" value="Glyco_tran_WecG"/>
    <property type="match status" value="1"/>
</dbReference>
<evidence type="ECO:0000313" key="3">
    <source>
        <dbReference type="EMBL" id="ALS33330.1"/>
    </source>
</evidence>
<dbReference type="InterPro" id="IPR004629">
    <property type="entry name" value="WecG_TagA_CpsF"/>
</dbReference>
<dbReference type="NCBIfam" id="TIGR00696">
    <property type="entry name" value="wecG_tagA_cpsF"/>
    <property type="match status" value="1"/>
</dbReference>
<dbReference type="PATRIC" id="fig|1315283.4.peg.1922"/>
<organism evidence="3">
    <name type="scientific">Pseudoalteromonas translucida KMM 520</name>
    <dbReference type="NCBI Taxonomy" id="1315283"/>
    <lineage>
        <taxon>Bacteria</taxon>
        <taxon>Pseudomonadati</taxon>
        <taxon>Pseudomonadota</taxon>
        <taxon>Gammaproteobacteria</taxon>
        <taxon>Alteromonadales</taxon>
        <taxon>Pseudoalteromonadaceae</taxon>
        <taxon>Pseudoalteromonas</taxon>
    </lineage>
</organism>